<keyword evidence="2" id="KW-0808">Transferase</keyword>
<dbReference type="Gene3D" id="3.40.50.150">
    <property type="entry name" value="Vaccinia Virus protein VP39"/>
    <property type="match status" value="1"/>
</dbReference>
<dbReference type="PANTHER" id="PTHR11727:SF7">
    <property type="entry name" value="DIMETHYLADENOSINE TRANSFERASE-RELATED"/>
    <property type="match status" value="1"/>
</dbReference>
<protein>
    <recommendedName>
        <fullName evidence="6">Ribosomal RNA adenine methylase transferase N-terminal domain-containing protein</fullName>
    </recommendedName>
</protein>
<evidence type="ECO:0008006" key="6">
    <source>
        <dbReference type="Google" id="ProtNLM"/>
    </source>
</evidence>
<dbReference type="InterPro" id="IPR029063">
    <property type="entry name" value="SAM-dependent_MTases_sf"/>
</dbReference>
<name>X1LSR7_9ZZZZ</name>
<dbReference type="SUPFAM" id="SSF53335">
    <property type="entry name" value="S-adenosyl-L-methionine-dependent methyltransferases"/>
    <property type="match status" value="1"/>
</dbReference>
<dbReference type="InterPro" id="IPR001737">
    <property type="entry name" value="KsgA/Erm"/>
</dbReference>
<feature type="non-terminal residue" evidence="5">
    <location>
        <position position="1"/>
    </location>
</feature>
<keyword evidence="1" id="KW-0489">Methyltransferase</keyword>
<organism evidence="5">
    <name type="scientific">marine sediment metagenome</name>
    <dbReference type="NCBI Taxonomy" id="412755"/>
    <lineage>
        <taxon>unclassified sequences</taxon>
        <taxon>metagenomes</taxon>
        <taxon>ecological metagenomes</taxon>
    </lineage>
</organism>
<dbReference type="AlphaFoldDB" id="X1LSR7"/>
<evidence type="ECO:0000256" key="2">
    <source>
        <dbReference type="ARBA" id="ARBA00022679"/>
    </source>
</evidence>
<comment type="caution">
    <text evidence="5">The sequence shown here is derived from an EMBL/GenBank/DDBJ whole genome shotgun (WGS) entry which is preliminary data.</text>
</comment>
<reference evidence="5" key="1">
    <citation type="journal article" date="2014" name="Front. Microbiol.">
        <title>High frequency of phylogenetically diverse reductive dehalogenase-homologous genes in deep subseafloor sedimentary metagenomes.</title>
        <authorList>
            <person name="Kawai M."/>
            <person name="Futagami T."/>
            <person name="Toyoda A."/>
            <person name="Takaki Y."/>
            <person name="Nishi S."/>
            <person name="Hori S."/>
            <person name="Arai W."/>
            <person name="Tsubouchi T."/>
            <person name="Morono Y."/>
            <person name="Uchiyama I."/>
            <person name="Ito T."/>
            <person name="Fujiyama A."/>
            <person name="Inagaki F."/>
            <person name="Takami H."/>
        </authorList>
    </citation>
    <scope>NUCLEOTIDE SEQUENCE</scope>
    <source>
        <strain evidence="5">Expedition CK06-06</strain>
    </source>
</reference>
<dbReference type="PROSITE" id="PS51689">
    <property type="entry name" value="SAM_RNA_A_N6_MT"/>
    <property type="match status" value="1"/>
</dbReference>
<sequence length="79" mass="8617">LKKLGQNFLIDKNVVKKVIKAAELHSKDIVLEIGPGIGALTQEIAKTAKSTFASFVSNFSKSLWLDETAFAISIKTQLL</sequence>
<dbReference type="PANTHER" id="PTHR11727">
    <property type="entry name" value="DIMETHYLADENOSINE TRANSFERASE"/>
    <property type="match status" value="1"/>
</dbReference>
<evidence type="ECO:0000256" key="3">
    <source>
        <dbReference type="ARBA" id="ARBA00022691"/>
    </source>
</evidence>
<evidence type="ECO:0000313" key="5">
    <source>
        <dbReference type="EMBL" id="GAI08861.1"/>
    </source>
</evidence>
<evidence type="ECO:0000256" key="1">
    <source>
        <dbReference type="ARBA" id="ARBA00022603"/>
    </source>
</evidence>
<proteinExistence type="predicted"/>
<gene>
    <name evidence="5" type="ORF">S06H3_10559</name>
</gene>
<dbReference type="EMBL" id="BARV01004914">
    <property type="protein sequence ID" value="GAI08861.1"/>
    <property type="molecule type" value="Genomic_DNA"/>
</dbReference>
<dbReference type="Pfam" id="PF00398">
    <property type="entry name" value="RrnaAD"/>
    <property type="match status" value="1"/>
</dbReference>
<keyword evidence="3" id="KW-0949">S-adenosyl-L-methionine</keyword>
<dbReference type="GO" id="GO:0003723">
    <property type="term" value="F:RNA binding"/>
    <property type="evidence" value="ECO:0007669"/>
    <property type="project" value="UniProtKB-KW"/>
</dbReference>
<keyword evidence="4" id="KW-0694">RNA-binding</keyword>
<evidence type="ECO:0000256" key="4">
    <source>
        <dbReference type="ARBA" id="ARBA00022884"/>
    </source>
</evidence>
<accession>X1LSR7</accession>
<dbReference type="GO" id="GO:0000179">
    <property type="term" value="F:rRNA (adenine-N6,N6-)-dimethyltransferase activity"/>
    <property type="evidence" value="ECO:0007669"/>
    <property type="project" value="TreeGrafter"/>
</dbReference>